<reference evidence="2" key="1">
    <citation type="submission" date="2017-09" db="EMBL/GenBank/DDBJ databases">
        <title>Depth-based differentiation of microbial function through sediment-hosted aquifers and enrichment of novel symbionts in the deep terrestrial subsurface.</title>
        <authorList>
            <person name="Probst A.J."/>
            <person name="Ladd B."/>
            <person name="Jarett J.K."/>
            <person name="Geller-Mcgrath D.E."/>
            <person name="Sieber C.M.K."/>
            <person name="Emerson J.B."/>
            <person name="Anantharaman K."/>
            <person name="Thomas B.C."/>
            <person name="Malmstrom R."/>
            <person name="Stieglmeier M."/>
            <person name="Klingl A."/>
            <person name="Woyke T."/>
            <person name="Ryan C.M."/>
            <person name="Banfield J.F."/>
        </authorList>
    </citation>
    <scope>NUCLEOTIDE SEQUENCE [LARGE SCALE GENOMIC DNA]</scope>
</reference>
<dbReference type="Proteomes" id="UP000231450">
    <property type="component" value="Unassembled WGS sequence"/>
</dbReference>
<dbReference type="AlphaFoldDB" id="A0A2M8KEW6"/>
<proteinExistence type="predicted"/>
<gene>
    <name evidence="1" type="ORF">COU81_00585</name>
</gene>
<evidence type="ECO:0000313" key="2">
    <source>
        <dbReference type="Proteomes" id="UP000231450"/>
    </source>
</evidence>
<evidence type="ECO:0000313" key="1">
    <source>
        <dbReference type="EMBL" id="PJE58461.1"/>
    </source>
</evidence>
<organism evidence="1 2">
    <name type="scientific">Candidatus Portnoybacteria bacterium CG10_big_fil_rev_8_21_14_0_10_36_7</name>
    <dbReference type="NCBI Taxonomy" id="1974812"/>
    <lineage>
        <taxon>Bacteria</taxon>
        <taxon>Candidatus Portnoyibacteriota</taxon>
    </lineage>
</organism>
<accession>A0A2M8KEW6</accession>
<comment type="caution">
    <text evidence="1">The sequence shown here is derived from an EMBL/GenBank/DDBJ whole genome shotgun (WGS) entry which is preliminary data.</text>
</comment>
<sequence length="115" mass="13177">MYLSDGNEAFSNSQGSDGTAYMACIGRFFCEWCCNGDNAFGHTPVKDALEPYLTVFPMDPKERDYFYVSYNNSATNQIEIWSLIEDENNCKPPFNYYSPQSNNNYKPRCGLVIPY</sequence>
<name>A0A2M8KEW6_9BACT</name>
<protein>
    <submittedName>
        <fullName evidence="1">Uncharacterized protein</fullName>
    </submittedName>
</protein>
<dbReference type="EMBL" id="PFDW01000012">
    <property type="protein sequence ID" value="PJE58461.1"/>
    <property type="molecule type" value="Genomic_DNA"/>
</dbReference>